<evidence type="ECO:0008006" key="4">
    <source>
        <dbReference type="Google" id="ProtNLM"/>
    </source>
</evidence>
<feature type="coiled-coil region" evidence="1">
    <location>
        <begin position="380"/>
        <end position="414"/>
    </location>
</feature>
<feature type="coiled-coil region" evidence="1">
    <location>
        <begin position="318"/>
        <end position="345"/>
    </location>
</feature>
<dbReference type="OrthoDB" id="4377167at2"/>
<comment type="caution">
    <text evidence="2">The sequence shown here is derived from an EMBL/GenBank/DDBJ whole genome shotgun (WGS) entry which is preliminary data.</text>
</comment>
<protein>
    <recommendedName>
        <fullName evidence="4">Plasmid recombination enzyme</fullName>
    </recommendedName>
</protein>
<dbReference type="Proteomes" id="UP000467240">
    <property type="component" value="Unassembled WGS sequence"/>
</dbReference>
<dbReference type="AlphaFoldDB" id="A0A7J5BQD3"/>
<evidence type="ECO:0000256" key="1">
    <source>
        <dbReference type="SAM" id="Coils"/>
    </source>
</evidence>
<sequence length="471" mass="52776">MSEQVVGRAGFHAKHTKAVGERAAILHEAMRELDQQSITYWAARNPNIVVADEQLNIAMVNDNSGGFARCTDRRQVLDYGESRVGLLSRKLREDAPDKNGKMAGGAVTTSLLVSHLPKSMCEEIEDFYPVLDATTGEPVVDRNTGEPMRRSRWIAADRDEAVKYFEAVVDYLAENVIPGGRDAVLGYDIQFSESTPHIQIVADTFAADPRKPGRLRVDTSRAWFSHRDVRDEQGKVKSGPAKMREYHEGLKQHLIERGYDISPDFDEERHLAGMGKEEFGRSMDAERVAVAEREYVETKLAAKISVAEKDSKAAWEYKQAAKAELAAAEKERAAVTAELEEAVEIKRRAKADGHREGYEDGRLEAQVQLAEITRLAEGERAEAARQADAARVARRALEETEERLEAELARVVEEPPDFKRFLDTPRKDGKTMRDVYNRAMAPVWASRASRAALLDEVRQEAKHSGAYDLEL</sequence>
<dbReference type="RefSeq" id="WP_158041800.1">
    <property type="nucleotide sequence ID" value="NZ_JACCFV010000001.1"/>
</dbReference>
<gene>
    <name evidence="2" type="ORF">F8O01_15395</name>
</gene>
<accession>A0A7J5BQD3</accession>
<keyword evidence="3" id="KW-1185">Reference proteome</keyword>
<dbReference type="Gene3D" id="3.30.930.30">
    <property type="match status" value="1"/>
</dbReference>
<keyword evidence="1" id="KW-0175">Coiled coil</keyword>
<evidence type="ECO:0000313" key="3">
    <source>
        <dbReference type="Proteomes" id="UP000467240"/>
    </source>
</evidence>
<name>A0A7J5BQD3_9MICO</name>
<organism evidence="2 3">
    <name type="scientific">Pseudoclavibacter chungangensis</name>
    <dbReference type="NCBI Taxonomy" id="587635"/>
    <lineage>
        <taxon>Bacteria</taxon>
        <taxon>Bacillati</taxon>
        <taxon>Actinomycetota</taxon>
        <taxon>Actinomycetes</taxon>
        <taxon>Micrococcales</taxon>
        <taxon>Microbacteriaceae</taxon>
        <taxon>Pseudoclavibacter</taxon>
    </lineage>
</organism>
<proteinExistence type="predicted"/>
<dbReference type="EMBL" id="WBJZ01000024">
    <property type="protein sequence ID" value="KAB1653251.1"/>
    <property type="molecule type" value="Genomic_DNA"/>
</dbReference>
<evidence type="ECO:0000313" key="2">
    <source>
        <dbReference type="EMBL" id="KAB1653251.1"/>
    </source>
</evidence>
<reference evidence="2 3" key="1">
    <citation type="submission" date="2019-09" db="EMBL/GenBank/DDBJ databases">
        <title>Phylogeny of genus Pseudoclavibacter and closely related genus.</title>
        <authorList>
            <person name="Li Y."/>
        </authorList>
    </citation>
    <scope>NUCLEOTIDE SEQUENCE [LARGE SCALE GENOMIC DNA]</scope>
    <source>
        <strain evidence="2 3">DSM 23821</strain>
    </source>
</reference>